<name>A0A0V7ZZH4_9CYAN</name>
<proteinExistence type="predicted"/>
<dbReference type="RefSeq" id="WP_058183131.1">
    <property type="nucleotide sequence ID" value="NZ_LMTZ01000013.1"/>
</dbReference>
<evidence type="ECO:0000313" key="3">
    <source>
        <dbReference type="Proteomes" id="UP000053372"/>
    </source>
</evidence>
<accession>A0A0V7ZZH4</accession>
<comment type="caution">
    <text evidence="2">The sequence shown here is derived from an EMBL/GenBank/DDBJ whole genome shotgun (WGS) entry which is preliminary data.</text>
</comment>
<keyword evidence="3" id="KW-1185">Reference proteome</keyword>
<dbReference type="Proteomes" id="UP000053372">
    <property type="component" value="Unassembled WGS sequence"/>
</dbReference>
<organism evidence="2 3">
    <name type="scientific">Mastigocoleus testarum BC008</name>
    <dbReference type="NCBI Taxonomy" id="371196"/>
    <lineage>
        <taxon>Bacteria</taxon>
        <taxon>Bacillati</taxon>
        <taxon>Cyanobacteriota</taxon>
        <taxon>Cyanophyceae</taxon>
        <taxon>Nostocales</taxon>
        <taxon>Hapalosiphonaceae</taxon>
        <taxon>Mastigocoleus</taxon>
    </lineage>
</organism>
<reference evidence="2 3" key="1">
    <citation type="journal article" date="2015" name="Genome Announc.">
        <title>Draft Genome of the Euendolithic (true boring) Cyanobacterium Mastigocoleus testarum strain BC008.</title>
        <authorList>
            <person name="Guida B.S."/>
            <person name="Garcia-Pichel F."/>
        </authorList>
    </citation>
    <scope>NUCLEOTIDE SEQUENCE [LARGE SCALE GENOMIC DNA]</scope>
    <source>
        <strain evidence="2 3">BC008</strain>
    </source>
</reference>
<evidence type="ECO:0000313" key="1">
    <source>
        <dbReference type="EMBL" id="KST67621.1"/>
    </source>
</evidence>
<sequence>MSKLEKMILLKQNLSYKKVFNIILLSSFYILSLAASSVLAKEIKKPREKPIFSQNICPKANLLPIRSFETQKYRVYICRGDRRHRLGYYVRIPKIGGKFTTPVTARRGETYIAQREEAKYSVNPYEMLAIKANRVVLQEEVKYAVSADGKPLKKGCPQGQKTFVKAETKSFITYICGDSIPSSYIAVLRSGIVINLPLKSYKHSEKSHISNSKYLANQGNISYVLTRKALRIYQSGRITIKEKILKWKSKE</sequence>
<protein>
    <submittedName>
        <fullName evidence="2">Uncharacterized protein</fullName>
    </submittedName>
</protein>
<evidence type="ECO:0000313" key="2">
    <source>
        <dbReference type="EMBL" id="KST69743.1"/>
    </source>
</evidence>
<gene>
    <name evidence="1" type="ORF">BC008_30980</name>
    <name evidence="2" type="ORF">BC008_35870</name>
</gene>
<dbReference type="EMBL" id="LMTZ01000086">
    <property type="protein sequence ID" value="KST67621.1"/>
    <property type="molecule type" value="Genomic_DNA"/>
</dbReference>
<dbReference type="EMBL" id="LMTZ01000013">
    <property type="protein sequence ID" value="KST69743.1"/>
    <property type="molecule type" value="Genomic_DNA"/>
</dbReference>
<dbReference type="OrthoDB" id="574433at2"/>
<dbReference type="AlphaFoldDB" id="A0A0V7ZZH4"/>